<feature type="compositionally biased region" description="Polar residues" evidence="1">
    <location>
        <begin position="71"/>
        <end position="80"/>
    </location>
</feature>
<dbReference type="EMBL" id="DS268448">
    <property type="protein sequence ID" value="EFP02581.1"/>
    <property type="molecule type" value="Genomic_DNA"/>
</dbReference>
<reference evidence="2" key="1">
    <citation type="submission" date="2007-07" db="EMBL/GenBank/DDBJ databases">
        <title>PCAP assembly of the Caenorhabditis remanei genome.</title>
        <authorList>
            <consortium name="The Caenorhabditis remanei Sequencing Consortium"/>
            <person name="Wilson R.K."/>
        </authorList>
    </citation>
    <scope>NUCLEOTIDE SEQUENCE [LARGE SCALE GENOMIC DNA]</scope>
    <source>
        <strain evidence="2">PB4641</strain>
    </source>
</reference>
<evidence type="ECO:0000313" key="3">
    <source>
        <dbReference type="Proteomes" id="UP000008281"/>
    </source>
</evidence>
<evidence type="ECO:0000256" key="1">
    <source>
        <dbReference type="SAM" id="MobiDB-lite"/>
    </source>
</evidence>
<dbReference type="HOGENOM" id="CLU_2592061_0_0_1"/>
<organism evidence="3">
    <name type="scientific">Caenorhabditis remanei</name>
    <name type="common">Caenorhabditis vulgaris</name>
    <dbReference type="NCBI Taxonomy" id="31234"/>
    <lineage>
        <taxon>Eukaryota</taxon>
        <taxon>Metazoa</taxon>
        <taxon>Ecdysozoa</taxon>
        <taxon>Nematoda</taxon>
        <taxon>Chromadorea</taxon>
        <taxon>Rhabditida</taxon>
        <taxon>Rhabditina</taxon>
        <taxon>Rhabditomorpha</taxon>
        <taxon>Rhabditoidea</taxon>
        <taxon>Rhabditidae</taxon>
        <taxon>Peloderinae</taxon>
        <taxon>Caenorhabditis</taxon>
    </lineage>
</organism>
<gene>
    <name evidence="2" type="ORF">CRE_02334</name>
</gene>
<keyword evidence="3" id="KW-1185">Reference proteome</keyword>
<proteinExistence type="predicted"/>
<evidence type="ECO:0000313" key="2">
    <source>
        <dbReference type="EMBL" id="EFP02581.1"/>
    </source>
</evidence>
<dbReference type="Proteomes" id="UP000008281">
    <property type="component" value="Unassembled WGS sequence"/>
</dbReference>
<protein>
    <submittedName>
        <fullName evidence="2">Uncharacterized protein</fullName>
    </submittedName>
</protein>
<feature type="compositionally biased region" description="Basic residues" evidence="1">
    <location>
        <begin position="10"/>
        <end position="21"/>
    </location>
</feature>
<feature type="region of interest" description="Disordered" evidence="1">
    <location>
        <begin position="1"/>
        <end position="80"/>
    </location>
</feature>
<name>E3MII5_CAERE</name>
<accession>E3MII5</accession>
<sequence>MCGGRTVRPSPKKPATKKKIPKTATSKITKKATPKKSVAAQKKTPQDQKKKGQASKKVVSPSEPAPKKVRTTFNSNKNAF</sequence>
<dbReference type="AlphaFoldDB" id="E3MII5"/>